<dbReference type="SUPFAM" id="SSF89028">
    <property type="entry name" value="Cobalamin adenosyltransferase-like"/>
    <property type="match status" value="1"/>
</dbReference>
<dbReference type="EC" id="2.5.1.-" evidence="6"/>
<organism evidence="8 9">
    <name type="scientific">Candidatus Accumulibacter appositus</name>
    <dbReference type="NCBI Taxonomy" id="1454003"/>
    <lineage>
        <taxon>Bacteria</taxon>
        <taxon>Pseudomonadati</taxon>
        <taxon>Pseudomonadota</taxon>
        <taxon>Betaproteobacteria</taxon>
        <taxon>Candidatus Accumulibacter</taxon>
    </lineage>
</organism>
<protein>
    <recommendedName>
        <fullName evidence="6">Cobalamin adenosyltransferase</fullName>
        <ecNumber evidence="6">2.5.1.-</ecNumber>
    </recommendedName>
</protein>
<evidence type="ECO:0000256" key="6">
    <source>
        <dbReference type="RuleBase" id="RU366026"/>
    </source>
</evidence>
<dbReference type="FunFam" id="1.20.1200.10:FF:000001">
    <property type="entry name" value="Cob(I)yrinic acid a,c-diamide adenosyltransferase"/>
    <property type="match status" value="1"/>
</dbReference>
<dbReference type="STRING" id="1454003.AW10_03743"/>
<dbReference type="InterPro" id="IPR036451">
    <property type="entry name" value="CblAdoTrfase-like_sf"/>
</dbReference>
<evidence type="ECO:0000259" key="7">
    <source>
        <dbReference type="Pfam" id="PF01923"/>
    </source>
</evidence>
<comment type="subunit">
    <text evidence="2">Homotrimer.</text>
</comment>
<evidence type="ECO:0000313" key="9">
    <source>
        <dbReference type="Proteomes" id="UP000021816"/>
    </source>
</evidence>
<dbReference type="InterPro" id="IPR016030">
    <property type="entry name" value="CblAdoTrfase-like"/>
</dbReference>
<dbReference type="Proteomes" id="UP000021816">
    <property type="component" value="Unassembled WGS sequence"/>
</dbReference>
<keyword evidence="6" id="KW-0169">Cobalamin biosynthesis</keyword>
<evidence type="ECO:0000256" key="2">
    <source>
        <dbReference type="ARBA" id="ARBA00011233"/>
    </source>
</evidence>
<dbReference type="PANTHER" id="PTHR12213">
    <property type="entry name" value="CORRINOID ADENOSYLTRANSFERASE"/>
    <property type="match status" value="1"/>
</dbReference>
<feature type="domain" description="Cobalamin adenosyltransferase-like" evidence="7">
    <location>
        <begin position="8"/>
        <end position="165"/>
    </location>
</feature>
<dbReference type="GO" id="GO:0009236">
    <property type="term" value="P:cobalamin biosynthetic process"/>
    <property type="evidence" value="ECO:0007669"/>
    <property type="project" value="UniProtKB-UniRule"/>
</dbReference>
<gene>
    <name evidence="8" type="primary">yvqK</name>
    <name evidence="8" type="ORF">AW10_03743</name>
</gene>
<dbReference type="Gene3D" id="1.20.1200.10">
    <property type="entry name" value="Cobalamin adenosyltransferase-like"/>
    <property type="match status" value="1"/>
</dbReference>
<dbReference type="EMBL" id="JEMX01000097">
    <property type="protein sequence ID" value="EXI77554.1"/>
    <property type="molecule type" value="Genomic_DNA"/>
</dbReference>
<dbReference type="InterPro" id="IPR029499">
    <property type="entry name" value="PduO-typ"/>
</dbReference>
<keyword evidence="5 6" id="KW-0067">ATP-binding</keyword>
<dbReference type="PATRIC" id="fig|1454003.3.peg.3803"/>
<evidence type="ECO:0000256" key="3">
    <source>
        <dbReference type="ARBA" id="ARBA00022679"/>
    </source>
</evidence>
<name>A0A011QFH3_9PROT</name>
<dbReference type="PANTHER" id="PTHR12213:SF0">
    <property type="entry name" value="CORRINOID ADENOSYLTRANSFERASE MMAB"/>
    <property type="match status" value="1"/>
</dbReference>
<dbReference type="Pfam" id="PF01923">
    <property type="entry name" value="Cob_adeno_trans"/>
    <property type="match status" value="1"/>
</dbReference>
<evidence type="ECO:0000256" key="5">
    <source>
        <dbReference type="ARBA" id="ARBA00022840"/>
    </source>
</evidence>
<proteinExistence type="inferred from homology"/>
<dbReference type="AlphaFoldDB" id="A0A011QFH3"/>
<evidence type="ECO:0000256" key="1">
    <source>
        <dbReference type="ARBA" id="ARBA00007487"/>
    </source>
</evidence>
<dbReference type="NCBIfam" id="TIGR00636">
    <property type="entry name" value="PduO_Nterm"/>
    <property type="match status" value="1"/>
</dbReference>
<evidence type="ECO:0000313" key="8">
    <source>
        <dbReference type="EMBL" id="EXI77554.1"/>
    </source>
</evidence>
<sequence length="186" mass="20333">MGNRLSKIVTRTGDAGTTGLGDGSRVAKDCLRVETMGQVDELNSVVGLLLTEDMPDPIRKALTRIQHDLFDLGGELCIPGTSMIGEAQITRLEALVEEFNDDLSPLKDFILPGGTRAAAFAHLARTVCRRAERQIVHLAATEQVSDFARKYLNRLSDLMFVLGRALNKAAGRNDVLWVQGKNRDGD</sequence>
<comment type="similarity">
    <text evidence="1 6">Belongs to the Cob(I)alamin adenosyltransferase family.</text>
</comment>
<evidence type="ECO:0000256" key="4">
    <source>
        <dbReference type="ARBA" id="ARBA00022741"/>
    </source>
</evidence>
<keyword evidence="3 6" id="KW-0808">Transferase</keyword>
<keyword evidence="4 6" id="KW-0547">Nucleotide-binding</keyword>
<dbReference type="GO" id="GO:0005524">
    <property type="term" value="F:ATP binding"/>
    <property type="evidence" value="ECO:0007669"/>
    <property type="project" value="UniProtKB-UniRule"/>
</dbReference>
<comment type="caution">
    <text evidence="8">The sequence shown here is derived from an EMBL/GenBank/DDBJ whole genome shotgun (WGS) entry which is preliminary data.</text>
</comment>
<comment type="catalytic activity">
    <reaction evidence="6">
        <text>2 cob(II)alamin + AH2 + 2 ATP = 2 adenosylcob(III)alamin + 2 triphosphate + A + 2 H(+)</text>
        <dbReference type="Rhea" id="RHEA:53304"/>
        <dbReference type="ChEBI" id="CHEBI:13193"/>
        <dbReference type="ChEBI" id="CHEBI:15378"/>
        <dbReference type="ChEBI" id="CHEBI:16304"/>
        <dbReference type="ChEBI" id="CHEBI:17499"/>
        <dbReference type="ChEBI" id="CHEBI:18036"/>
        <dbReference type="ChEBI" id="CHEBI:18408"/>
        <dbReference type="ChEBI" id="CHEBI:30616"/>
    </reaction>
</comment>
<dbReference type="GO" id="GO:0008817">
    <property type="term" value="F:corrinoid adenosyltransferase activity"/>
    <property type="evidence" value="ECO:0007669"/>
    <property type="project" value="TreeGrafter"/>
</dbReference>
<accession>A0A011QFH3</accession>
<reference evidence="8 9" key="1">
    <citation type="submission" date="2014-02" db="EMBL/GenBank/DDBJ databases">
        <title>Expanding our view of genomic diversity in Candidatus Accumulibacter clades.</title>
        <authorList>
            <person name="Skennerton C.T."/>
            <person name="Barr J.J."/>
            <person name="Slater F.R."/>
            <person name="Bond P.L."/>
            <person name="Tyson G.W."/>
        </authorList>
    </citation>
    <scope>NUCLEOTIDE SEQUENCE [LARGE SCALE GENOMIC DNA]</scope>
    <source>
        <strain evidence="9">BA-92</strain>
    </source>
</reference>